<evidence type="ECO:0000313" key="2">
    <source>
        <dbReference type="Proteomes" id="UP000188268"/>
    </source>
</evidence>
<evidence type="ECO:0000313" key="1">
    <source>
        <dbReference type="EMBL" id="OMO79557.1"/>
    </source>
</evidence>
<keyword evidence="2" id="KW-1185">Reference proteome</keyword>
<dbReference type="EMBL" id="AWWV01010379">
    <property type="protein sequence ID" value="OMO79557.1"/>
    <property type="molecule type" value="Genomic_DNA"/>
</dbReference>
<reference evidence="1 2" key="1">
    <citation type="submission" date="2013-09" db="EMBL/GenBank/DDBJ databases">
        <title>Corchorus capsularis genome sequencing.</title>
        <authorList>
            <person name="Alam M."/>
            <person name="Haque M.S."/>
            <person name="Islam M.S."/>
            <person name="Emdad E.M."/>
            <person name="Islam M.M."/>
            <person name="Ahmed B."/>
            <person name="Halim A."/>
            <person name="Hossen Q.M.M."/>
            <person name="Hossain M.Z."/>
            <person name="Ahmed R."/>
            <person name="Khan M.M."/>
            <person name="Islam R."/>
            <person name="Rashid M.M."/>
            <person name="Khan S.A."/>
            <person name="Rahman M.S."/>
            <person name="Alam M."/>
        </authorList>
    </citation>
    <scope>NUCLEOTIDE SEQUENCE [LARGE SCALE GENOMIC DNA]</scope>
    <source>
        <strain evidence="2">cv. CVL-1</strain>
        <tissue evidence="1">Whole seedling</tissue>
    </source>
</reference>
<accession>A0A1R3IAE6</accession>
<dbReference type="AlphaFoldDB" id="A0A1R3IAE6"/>
<dbReference type="Gramene" id="OMO79557">
    <property type="protein sequence ID" value="OMO79557"/>
    <property type="gene ID" value="CCACVL1_13577"/>
</dbReference>
<name>A0A1R3IAE6_COCAP</name>
<sequence>MAQLMAWNGQATDGPRWTRLRESNQCPTTLLPTEGSQARVTKLGEQDLWSKHI</sequence>
<dbReference type="Proteomes" id="UP000188268">
    <property type="component" value="Unassembled WGS sequence"/>
</dbReference>
<organism evidence="1 2">
    <name type="scientific">Corchorus capsularis</name>
    <name type="common">Jute</name>
    <dbReference type="NCBI Taxonomy" id="210143"/>
    <lineage>
        <taxon>Eukaryota</taxon>
        <taxon>Viridiplantae</taxon>
        <taxon>Streptophyta</taxon>
        <taxon>Embryophyta</taxon>
        <taxon>Tracheophyta</taxon>
        <taxon>Spermatophyta</taxon>
        <taxon>Magnoliopsida</taxon>
        <taxon>eudicotyledons</taxon>
        <taxon>Gunneridae</taxon>
        <taxon>Pentapetalae</taxon>
        <taxon>rosids</taxon>
        <taxon>malvids</taxon>
        <taxon>Malvales</taxon>
        <taxon>Malvaceae</taxon>
        <taxon>Grewioideae</taxon>
        <taxon>Apeibeae</taxon>
        <taxon>Corchorus</taxon>
    </lineage>
</organism>
<gene>
    <name evidence="1" type="ORF">CCACVL1_13577</name>
</gene>
<comment type="caution">
    <text evidence="1">The sequence shown here is derived from an EMBL/GenBank/DDBJ whole genome shotgun (WGS) entry which is preliminary data.</text>
</comment>
<proteinExistence type="predicted"/>
<protein>
    <submittedName>
        <fullName evidence="1">Uncharacterized protein</fullName>
    </submittedName>
</protein>